<organism evidence="5 6">
    <name type="scientific">Streptomyces coffeae</name>
    <dbReference type="NCBI Taxonomy" id="621382"/>
    <lineage>
        <taxon>Bacteria</taxon>
        <taxon>Bacillati</taxon>
        <taxon>Actinomycetota</taxon>
        <taxon>Actinomycetes</taxon>
        <taxon>Kitasatosporales</taxon>
        <taxon>Streptomycetaceae</taxon>
        <taxon>Streptomyces</taxon>
    </lineage>
</organism>
<feature type="active site" description="Proton acceptor; for dehydratase activity" evidence="3">
    <location>
        <position position="22"/>
    </location>
</feature>
<dbReference type="InterPro" id="IPR042104">
    <property type="entry name" value="PKS_dehydratase_sf"/>
</dbReference>
<dbReference type="EMBL" id="JAERRF010000129">
    <property type="protein sequence ID" value="MBL1102886.1"/>
    <property type="molecule type" value="Genomic_DNA"/>
</dbReference>
<evidence type="ECO:0000259" key="4">
    <source>
        <dbReference type="PROSITE" id="PS52019"/>
    </source>
</evidence>
<keyword evidence="1" id="KW-0808">Transferase</keyword>
<dbReference type="Pfam" id="PF14765">
    <property type="entry name" value="PS-DH"/>
    <property type="match status" value="1"/>
</dbReference>
<dbReference type="Gene3D" id="3.10.129.110">
    <property type="entry name" value="Polyketide synthase dehydratase"/>
    <property type="match status" value="1"/>
</dbReference>
<dbReference type="PANTHER" id="PTHR43775:SF51">
    <property type="entry name" value="INACTIVE PHENOLPHTHIOCEROL SYNTHESIS POLYKETIDE SYNTHASE TYPE I PKS1-RELATED"/>
    <property type="match status" value="1"/>
</dbReference>
<dbReference type="SMART" id="SM00826">
    <property type="entry name" value="PKS_DH"/>
    <property type="match status" value="1"/>
</dbReference>
<dbReference type="InterPro" id="IPR020807">
    <property type="entry name" value="PKS_DH"/>
</dbReference>
<proteinExistence type="predicted"/>
<dbReference type="InterPro" id="IPR050091">
    <property type="entry name" value="PKS_NRPS_Biosynth_Enz"/>
</dbReference>
<dbReference type="PROSITE" id="PS52019">
    <property type="entry name" value="PKS_MFAS_DH"/>
    <property type="match status" value="1"/>
</dbReference>
<dbReference type="InterPro" id="IPR049551">
    <property type="entry name" value="PKS_DH_C"/>
</dbReference>
<feature type="non-terminal residue" evidence="5">
    <location>
        <position position="1"/>
    </location>
</feature>
<evidence type="ECO:0000256" key="3">
    <source>
        <dbReference type="PROSITE-ProRule" id="PRU01363"/>
    </source>
</evidence>
<dbReference type="InterPro" id="IPR049552">
    <property type="entry name" value="PKS_DH_N"/>
</dbReference>
<accession>A0ABS1NS04</accession>
<gene>
    <name evidence="5" type="ORF">JK363_41265</name>
</gene>
<protein>
    <submittedName>
        <fullName evidence="5">Polyketide synthase dehydratase domain-containing protein</fullName>
    </submittedName>
</protein>
<name>A0ABS1NS04_9ACTN</name>
<feature type="active site" description="Proton donor; for dehydratase activity" evidence="3">
    <location>
        <position position="191"/>
    </location>
</feature>
<evidence type="ECO:0000256" key="1">
    <source>
        <dbReference type="ARBA" id="ARBA00022679"/>
    </source>
</evidence>
<dbReference type="InterPro" id="IPR036291">
    <property type="entry name" value="NAD(P)-bd_dom_sf"/>
</dbReference>
<dbReference type="SUPFAM" id="SSF51735">
    <property type="entry name" value="NAD(P)-binding Rossmann-fold domains"/>
    <property type="match status" value="1"/>
</dbReference>
<keyword evidence="6" id="KW-1185">Reference proteome</keyword>
<evidence type="ECO:0000313" key="6">
    <source>
        <dbReference type="Proteomes" id="UP000634229"/>
    </source>
</evidence>
<feature type="region of interest" description="N-terminal hotdog fold" evidence="3">
    <location>
        <begin position="1"/>
        <end position="116"/>
    </location>
</feature>
<dbReference type="RefSeq" id="WP_201883464.1">
    <property type="nucleotide sequence ID" value="NZ_JAERRF010000129.1"/>
</dbReference>
<feature type="region of interest" description="C-terminal hotdog fold" evidence="3">
    <location>
        <begin position="130"/>
        <end position="267"/>
    </location>
</feature>
<evidence type="ECO:0000256" key="2">
    <source>
        <dbReference type="ARBA" id="ARBA00023268"/>
    </source>
</evidence>
<comment type="caution">
    <text evidence="5">The sequence shown here is derived from an EMBL/GenBank/DDBJ whole genome shotgun (WGS) entry which is preliminary data.</text>
</comment>
<reference evidence="5 6" key="1">
    <citation type="submission" date="2021-01" db="EMBL/GenBank/DDBJ databases">
        <title>WGS of actinomycetes isolated from Thailand.</title>
        <authorList>
            <person name="Thawai C."/>
        </authorList>
    </citation>
    <scope>NUCLEOTIDE SEQUENCE [LARGE SCALE GENOMIC DNA]</scope>
    <source>
        <strain evidence="5 6">CA1R205</strain>
    </source>
</reference>
<dbReference type="PANTHER" id="PTHR43775">
    <property type="entry name" value="FATTY ACID SYNTHASE"/>
    <property type="match status" value="1"/>
</dbReference>
<dbReference type="Proteomes" id="UP000634229">
    <property type="component" value="Unassembled WGS sequence"/>
</dbReference>
<dbReference type="Gene3D" id="3.40.50.11460">
    <property type="match status" value="1"/>
</dbReference>
<evidence type="ECO:0000313" key="5">
    <source>
        <dbReference type="EMBL" id="MBL1102886.1"/>
    </source>
</evidence>
<dbReference type="Pfam" id="PF21089">
    <property type="entry name" value="PKS_DH_N"/>
    <property type="match status" value="1"/>
</dbReference>
<feature type="non-terminal residue" evidence="5">
    <location>
        <position position="407"/>
    </location>
</feature>
<sequence>GSDAVVLTSRLSVKSHPWLADHVVVGSVLVPGTALVELAVQAGDRVGCDRVEELTLQAPLVLPQDGAVDIQISVDASESGEGRREVRVYSRGEDAGTDEPWTLHATGVLTATAERGAVDWDLRAWPPAGAESVSLEGLYERLAGVGLAYGPAFRGLRGVWKQGEDLFVEAVLPEHVADEASGFGLHPALLDSVLHALGLRGESVEGVLLPFLWSGVSLSAVGASAVRVRLTPRGTGEIGLRVADATGDPVAEIDSLVLRPVQAAELAVANRSHADSLFRLEWTPAPPSTGSDETVQDGAWVALGGPGEWREAGIPVTTYADLSGLIAALDGGADTPETVLLPVPVPDVAGVDSGTTDVVASVLEVVRGWLGESRFVSSRLVVVTCGAMGVSEGDGVDLGGAGVWGLV</sequence>
<dbReference type="InterPro" id="IPR049900">
    <property type="entry name" value="PKS_mFAS_DH"/>
</dbReference>
<keyword evidence="2" id="KW-0511">Multifunctional enzyme</keyword>
<feature type="domain" description="PKS/mFAS DH" evidence="4">
    <location>
        <begin position="1"/>
        <end position="267"/>
    </location>
</feature>